<proteinExistence type="predicted"/>
<organism evidence="1 2">
    <name type="scientific">Candidatus Ruthenibacterium merdavium</name>
    <dbReference type="NCBI Taxonomy" id="2838752"/>
    <lineage>
        <taxon>Bacteria</taxon>
        <taxon>Bacillati</taxon>
        <taxon>Bacillota</taxon>
        <taxon>Clostridia</taxon>
        <taxon>Eubacteriales</taxon>
        <taxon>Oscillospiraceae</taxon>
        <taxon>Ruthenibacterium</taxon>
    </lineage>
</organism>
<name>A0A9D2Q2R1_9FIRM</name>
<dbReference type="AlphaFoldDB" id="A0A9D2Q2R1"/>
<reference evidence="1" key="2">
    <citation type="submission" date="2021-04" db="EMBL/GenBank/DDBJ databases">
        <authorList>
            <person name="Gilroy R."/>
        </authorList>
    </citation>
    <scope>NUCLEOTIDE SEQUENCE</scope>
    <source>
        <strain evidence="1">5933</strain>
    </source>
</reference>
<sequence length="50" mass="5852">MEVTPELLALLKQLLDICAQEAQRAKEAEHLHEQMQDIVQQIHRVMENTQ</sequence>
<dbReference type="EMBL" id="DWWA01000018">
    <property type="protein sequence ID" value="HJC71797.1"/>
    <property type="molecule type" value="Genomic_DNA"/>
</dbReference>
<reference evidence="1" key="1">
    <citation type="journal article" date="2021" name="PeerJ">
        <title>Extensive microbial diversity within the chicken gut microbiome revealed by metagenomics and culture.</title>
        <authorList>
            <person name="Gilroy R."/>
            <person name="Ravi A."/>
            <person name="Getino M."/>
            <person name="Pursley I."/>
            <person name="Horton D.L."/>
            <person name="Alikhan N.F."/>
            <person name="Baker D."/>
            <person name="Gharbi K."/>
            <person name="Hall N."/>
            <person name="Watson M."/>
            <person name="Adriaenssens E.M."/>
            <person name="Foster-Nyarko E."/>
            <person name="Jarju S."/>
            <person name="Secka A."/>
            <person name="Antonio M."/>
            <person name="Oren A."/>
            <person name="Chaudhuri R.R."/>
            <person name="La Ragione R."/>
            <person name="Hildebrand F."/>
            <person name="Pallen M.J."/>
        </authorList>
    </citation>
    <scope>NUCLEOTIDE SEQUENCE</scope>
    <source>
        <strain evidence="1">5933</strain>
    </source>
</reference>
<gene>
    <name evidence="1" type="ORF">H9698_03245</name>
</gene>
<protein>
    <submittedName>
        <fullName evidence="1">Uncharacterized protein</fullName>
    </submittedName>
</protein>
<accession>A0A9D2Q2R1</accession>
<evidence type="ECO:0000313" key="2">
    <source>
        <dbReference type="Proteomes" id="UP000823918"/>
    </source>
</evidence>
<evidence type="ECO:0000313" key="1">
    <source>
        <dbReference type="EMBL" id="HJC71797.1"/>
    </source>
</evidence>
<dbReference type="Proteomes" id="UP000823918">
    <property type="component" value="Unassembled WGS sequence"/>
</dbReference>
<comment type="caution">
    <text evidence="1">The sequence shown here is derived from an EMBL/GenBank/DDBJ whole genome shotgun (WGS) entry which is preliminary data.</text>
</comment>